<accession>A0A238L501</accession>
<dbReference type="CDD" id="cd07572">
    <property type="entry name" value="nit"/>
    <property type="match status" value="1"/>
</dbReference>
<evidence type="ECO:0000313" key="4">
    <source>
        <dbReference type="Proteomes" id="UP000220836"/>
    </source>
</evidence>
<dbReference type="EMBL" id="FXYH01000021">
    <property type="protein sequence ID" value="SMX49472.1"/>
    <property type="molecule type" value="Genomic_DNA"/>
</dbReference>
<dbReference type="PROSITE" id="PS50263">
    <property type="entry name" value="CN_HYDROLASE"/>
    <property type="match status" value="1"/>
</dbReference>
<reference evidence="3 4" key="1">
    <citation type="submission" date="2017-05" db="EMBL/GenBank/DDBJ databases">
        <authorList>
            <person name="Song R."/>
            <person name="Chenine A.L."/>
            <person name="Ruprecht R.M."/>
        </authorList>
    </citation>
    <scope>NUCLEOTIDE SEQUENCE [LARGE SCALE GENOMIC DNA]</scope>
    <source>
        <strain evidence="3 4">CECT 8663</strain>
    </source>
</reference>
<sequence length="277" mass="29864">MRVAILQMTSSDDPEENLASLRTMLRDAIGQGAQFALTPEVTNIVSFSRKHQEAVLVREAQDLVLKGLQAEAKALDIWILAGSLALKSEAPETRFANRSLLINPEGEIEARYDKIHMFDVAVSAEETYRESAGFAPGDRAVLAHTGIGNIGLTICYDVRFGYLHRALAQAGAQIITAPAAFSPGTGPAHWQPLLQARAIETGCYILAPAQTGKHKASAGKSRSTYGHSMVVSPWGEVLLDAGTDAGVFCVDIDLAQVDEARRKVPSLTHDRSFEAPK</sequence>
<dbReference type="InterPro" id="IPR045254">
    <property type="entry name" value="Nit1/2_C-N_Hydrolase"/>
</dbReference>
<dbReference type="InterPro" id="IPR036526">
    <property type="entry name" value="C-N_Hydrolase_sf"/>
</dbReference>
<dbReference type="Gene3D" id="3.60.110.10">
    <property type="entry name" value="Carbon-nitrogen hydrolase"/>
    <property type="match status" value="1"/>
</dbReference>
<gene>
    <name evidence="3" type="primary">ramA</name>
    <name evidence="3" type="ORF">PEV8663_04228</name>
</gene>
<keyword evidence="4" id="KW-1185">Reference proteome</keyword>
<dbReference type="PANTHER" id="PTHR23088:SF27">
    <property type="entry name" value="DEAMINATED GLUTATHIONE AMIDASE"/>
    <property type="match status" value="1"/>
</dbReference>
<evidence type="ECO:0000313" key="3">
    <source>
        <dbReference type="EMBL" id="SMX49472.1"/>
    </source>
</evidence>
<name>A0A238L501_9RHOB</name>
<organism evidence="3 4">
    <name type="scientific">Pelagimonas varians</name>
    <dbReference type="NCBI Taxonomy" id="696760"/>
    <lineage>
        <taxon>Bacteria</taxon>
        <taxon>Pseudomonadati</taxon>
        <taxon>Pseudomonadota</taxon>
        <taxon>Alphaproteobacteria</taxon>
        <taxon>Rhodobacterales</taxon>
        <taxon>Roseobacteraceae</taxon>
        <taxon>Pelagimonas</taxon>
    </lineage>
</organism>
<dbReference type="InterPro" id="IPR003010">
    <property type="entry name" value="C-N_Hydrolase"/>
</dbReference>
<proteinExistence type="predicted"/>
<dbReference type="AlphaFoldDB" id="A0A238L501"/>
<feature type="domain" description="CN hydrolase" evidence="2">
    <location>
        <begin position="1"/>
        <end position="254"/>
    </location>
</feature>
<dbReference type="Proteomes" id="UP000220836">
    <property type="component" value="Unassembled WGS sequence"/>
</dbReference>
<dbReference type="RefSeq" id="WP_097806641.1">
    <property type="nucleotide sequence ID" value="NZ_FXYH01000021.1"/>
</dbReference>
<dbReference type="SUPFAM" id="SSF56317">
    <property type="entry name" value="Carbon-nitrogen hydrolase"/>
    <property type="match status" value="1"/>
</dbReference>
<dbReference type="OrthoDB" id="9811121at2"/>
<dbReference type="PANTHER" id="PTHR23088">
    <property type="entry name" value="NITRILASE-RELATED"/>
    <property type="match status" value="1"/>
</dbReference>
<dbReference type="GO" id="GO:0016811">
    <property type="term" value="F:hydrolase activity, acting on carbon-nitrogen (but not peptide) bonds, in linear amides"/>
    <property type="evidence" value="ECO:0007669"/>
    <property type="project" value="InterPro"/>
</dbReference>
<dbReference type="Pfam" id="PF00795">
    <property type="entry name" value="CN_hydrolase"/>
    <property type="match status" value="1"/>
</dbReference>
<keyword evidence="1 3" id="KW-0378">Hydrolase</keyword>
<evidence type="ECO:0000256" key="1">
    <source>
        <dbReference type="ARBA" id="ARBA00022801"/>
    </source>
</evidence>
<protein>
    <submittedName>
        <fullName evidence="3">(R)-stereoselective amidase</fullName>
        <ecNumber evidence="3">3.5.1.100</ecNumber>
    </submittedName>
</protein>
<dbReference type="EC" id="3.5.1.100" evidence="3"/>
<evidence type="ECO:0000259" key="2">
    <source>
        <dbReference type="PROSITE" id="PS50263"/>
    </source>
</evidence>